<proteinExistence type="predicted"/>
<evidence type="ECO:0000313" key="5">
    <source>
        <dbReference type="Proteomes" id="UP001280581"/>
    </source>
</evidence>
<dbReference type="GO" id="GO:0004022">
    <property type="term" value="F:alcohol dehydrogenase (NAD+) activity"/>
    <property type="evidence" value="ECO:0007669"/>
    <property type="project" value="TreeGrafter"/>
</dbReference>
<evidence type="ECO:0000259" key="2">
    <source>
        <dbReference type="Pfam" id="PF00465"/>
    </source>
</evidence>
<dbReference type="Gene3D" id="3.40.50.1970">
    <property type="match status" value="1"/>
</dbReference>
<dbReference type="SUPFAM" id="SSF56796">
    <property type="entry name" value="Dehydroquinate synthase-like"/>
    <property type="match status" value="1"/>
</dbReference>
<keyword evidence="1" id="KW-0560">Oxidoreductase</keyword>
<dbReference type="InterPro" id="IPR039697">
    <property type="entry name" value="Alcohol_dehydrogenase_Fe"/>
</dbReference>
<dbReference type="AlphaFoldDB" id="A0AAN6RJY6"/>
<dbReference type="Pfam" id="PF00465">
    <property type="entry name" value="Fe-ADH"/>
    <property type="match status" value="1"/>
</dbReference>
<dbReference type="GO" id="GO:0005739">
    <property type="term" value="C:mitochondrion"/>
    <property type="evidence" value="ECO:0007669"/>
    <property type="project" value="TreeGrafter"/>
</dbReference>
<dbReference type="Pfam" id="PF25137">
    <property type="entry name" value="ADH_Fe_C"/>
    <property type="match status" value="1"/>
</dbReference>
<gene>
    <name evidence="4" type="ORF">GRF29_28g1087593</name>
</gene>
<sequence length="417" mass="45660">MNENQQGANRQKEVVQQLPIPSRKGRDAIINSEYLEDIAEALDKWGCEQVVLVHSHALDSSTGIIKTLSRNLGSRVVATQSKVGAHSPYVDVLSIAKLLHETKADGLISIGSSSYSDACKIARLMHTNLDSGNYTVDGMESLVDQEAGNAKGLQDPTIRLIVVPTSLSASEWNHVSSATNPKTNKKQHFENEKAMPDLILLDPKVASTSPRKLWLSSGIRAVDHCVETMCNSHCTRDASRHMEEALRGLLRGLKEYKEGEEKGDREEFLKGISECQVGSRAAMMGLLDYKIPMGPSHAIGHQLGSSCGVMHGVTSCIMLPSVLRYMRDVKGQQERGQKQVLQAFNEVLGWDENSAADAVARFVQSLELPGSLSAVGVEDEGCLDKVAELTMTDVWGGSKRQIETKEEVLEILHMARM</sequence>
<evidence type="ECO:0000259" key="3">
    <source>
        <dbReference type="Pfam" id="PF25137"/>
    </source>
</evidence>
<feature type="domain" description="Alcohol dehydrogenase iron-type/glycerol dehydrogenase GldA" evidence="2">
    <location>
        <begin position="29"/>
        <end position="203"/>
    </location>
</feature>
<dbReference type="PROSITE" id="PS00060">
    <property type="entry name" value="ADH_IRON_2"/>
    <property type="match status" value="1"/>
</dbReference>
<dbReference type="Proteomes" id="UP001280581">
    <property type="component" value="Unassembled WGS sequence"/>
</dbReference>
<comment type="caution">
    <text evidence="4">The sequence shown here is derived from an EMBL/GenBank/DDBJ whole genome shotgun (WGS) entry which is preliminary data.</text>
</comment>
<feature type="domain" description="Fe-containing alcohol dehydrogenase-like C-terminal" evidence="3">
    <location>
        <begin position="216"/>
        <end position="414"/>
    </location>
</feature>
<protein>
    <recommendedName>
        <fullName evidence="6">Alcohol dehydrogenase iron-type/glycerol dehydrogenase GldA domain-containing protein</fullName>
    </recommendedName>
</protein>
<dbReference type="EMBL" id="WVTA01000004">
    <property type="protein sequence ID" value="KAK3213801.1"/>
    <property type="molecule type" value="Genomic_DNA"/>
</dbReference>
<dbReference type="PANTHER" id="PTHR11496">
    <property type="entry name" value="ALCOHOL DEHYDROGENASE"/>
    <property type="match status" value="1"/>
</dbReference>
<dbReference type="InterPro" id="IPR056798">
    <property type="entry name" value="ADH_Fe_C"/>
</dbReference>
<name>A0AAN6RJY6_9PLEO</name>
<dbReference type="InterPro" id="IPR018211">
    <property type="entry name" value="ADH_Fe_CS"/>
</dbReference>
<dbReference type="InterPro" id="IPR001670">
    <property type="entry name" value="ADH_Fe/GldA"/>
</dbReference>
<evidence type="ECO:0000256" key="1">
    <source>
        <dbReference type="ARBA" id="ARBA00023002"/>
    </source>
</evidence>
<dbReference type="PANTHER" id="PTHR11496:SF107">
    <property type="entry name" value="ALCOHOL DEHYDROGENASE, PUTATIVE (AFU_ORTHOLOGUE AFUA_1G06800)-RELATED"/>
    <property type="match status" value="1"/>
</dbReference>
<evidence type="ECO:0008006" key="6">
    <source>
        <dbReference type="Google" id="ProtNLM"/>
    </source>
</evidence>
<evidence type="ECO:0000313" key="4">
    <source>
        <dbReference type="EMBL" id="KAK3213801.1"/>
    </source>
</evidence>
<keyword evidence="5" id="KW-1185">Reference proteome</keyword>
<dbReference type="CDD" id="cd08192">
    <property type="entry name" value="MAR-like"/>
    <property type="match status" value="1"/>
</dbReference>
<dbReference type="GO" id="GO:0046872">
    <property type="term" value="F:metal ion binding"/>
    <property type="evidence" value="ECO:0007669"/>
    <property type="project" value="InterPro"/>
</dbReference>
<accession>A0AAN6RJY6</accession>
<reference evidence="4 5" key="1">
    <citation type="submission" date="2021-02" db="EMBL/GenBank/DDBJ databases">
        <title>Genome assembly of Pseudopithomyces chartarum.</title>
        <authorList>
            <person name="Jauregui R."/>
            <person name="Singh J."/>
            <person name="Voisey C."/>
        </authorList>
    </citation>
    <scope>NUCLEOTIDE SEQUENCE [LARGE SCALE GENOMIC DNA]</scope>
    <source>
        <strain evidence="4 5">AGR01</strain>
    </source>
</reference>
<organism evidence="4 5">
    <name type="scientific">Pseudopithomyces chartarum</name>
    <dbReference type="NCBI Taxonomy" id="1892770"/>
    <lineage>
        <taxon>Eukaryota</taxon>
        <taxon>Fungi</taxon>
        <taxon>Dikarya</taxon>
        <taxon>Ascomycota</taxon>
        <taxon>Pezizomycotina</taxon>
        <taxon>Dothideomycetes</taxon>
        <taxon>Pleosporomycetidae</taxon>
        <taxon>Pleosporales</taxon>
        <taxon>Massarineae</taxon>
        <taxon>Didymosphaeriaceae</taxon>
        <taxon>Pseudopithomyces</taxon>
    </lineage>
</organism>
<dbReference type="Gene3D" id="1.20.1090.10">
    <property type="entry name" value="Dehydroquinate synthase-like - alpha domain"/>
    <property type="match status" value="1"/>
</dbReference>